<protein>
    <recommendedName>
        <fullName evidence="4 11">Phosphoglycerate kinase</fullName>
        <ecNumber evidence="4 11">2.7.2.3</ecNumber>
    </recommendedName>
</protein>
<dbReference type="AlphaFoldDB" id="A0A928Y6T6"/>
<keyword evidence="5 11" id="KW-0808">Transferase</keyword>
<feature type="region of interest" description="Disordered" evidence="12">
    <location>
        <begin position="405"/>
        <end position="428"/>
    </location>
</feature>
<evidence type="ECO:0000256" key="1">
    <source>
        <dbReference type="ARBA" id="ARBA00000642"/>
    </source>
</evidence>
<dbReference type="PIRSF" id="PIRSF000724">
    <property type="entry name" value="Pgk"/>
    <property type="match status" value="1"/>
</dbReference>
<dbReference type="FunFam" id="3.40.50.1260:FF:000031">
    <property type="entry name" value="Phosphoglycerate kinase 1"/>
    <property type="match status" value="1"/>
</dbReference>
<dbReference type="InterPro" id="IPR015824">
    <property type="entry name" value="Phosphoglycerate_kinase_N"/>
</dbReference>
<dbReference type="GO" id="GO:0005524">
    <property type="term" value="F:ATP binding"/>
    <property type="evidence" value="ECO:0007669"/>
    <property type="project" value="UniProtKB-KW"/>
</dbReference>
<dbReference type="Gene3D" id="3.40.50.1260">
    <property type="entry name" value="Phosphoglycerate kinase, N-terminal domain"/>
    <property type="match status" value="2"/>
</dbReference>
<evidence type="ECO:0000256" key="10">
    <source>
        <dbReference type="PIRSR" id="PIRSR000724-2"/>
    </source>
</evidence>
<evidence type="ECO:0000256" key="2">
    <source>
        <dbReference type="ARBA" id="ARBA00004838"/>
    </source>
</evidence>
<dbReference type="GO" id="GO:0004618">
    <property type="term" value="F:phosphoglycerate kinase activity"/>
    <property type="evidence" value="ECO:0007669"/>
    <property type="project" value="UniProtKB-EC"/>
</dbReference>
<sequence>MTSRYGCARAYVRVDWNIPLTGTPGTGELLKIARSLPLLEALHAHGVIAIVLTHLGRPKHREEKYSTRKLAGIVGAYTGLPIKFLDADVSTERGRAEYAKRLDRLVPGDIALLENVRFQPGEDTNDPKLIRAYAEHADFFINDAFASCHRVHATVVGLANVLPSYAGPALQEEVRKLEPLIKRPKRPYYAFIGGAKLSTKIPVIERLLKVADKVFVGGAMAHPFYVAQKKRVGKSLLDREEIPIAKKLLKQKKLYLPVDACVAEKLSSRARPRCVRLSGITSSDIIGDIGTETMKIWAQEIRHAKTLAWNGPFGVTELPAFSHGSLVIGRAIASRAKGAAYGVAGGGDTLPVVERTGMKEWFDWISTGGGAMLEFIALGGMLPGLKPLIGKGKVFRGMSASVQCDPQNVPAPRPLAATPKRRSNRTRK</sequence>
<dbReference type="InterPro" id="IPR036043">
    <property type="entry name" value="Phosphoglycerate_kinase_sf"/>
</dbReference>
<dbReference type="Pfam" id="PF00162">
    <property type="entry name" value="PGK"/>
    <property type="match status" value="1"/>
</dbReference>
<evidence type="ECO:0000256" key="3">
    <source>
        <dbReference type="ARBA" id="ARBA00008982"/>
    </source>
</evidence>
<organism evidence="13 14">
    <name type="scientific">candidate division WWE3 bacterium</name>
    <dbReference type="NCBI Taxonomy" id="2053526"/>
    <lineage>
        <taxon>Bacteria</taxon>
        <taxon>Katanobacteria</taxon>
    </lineage>
</organism>
<dbReference type="InterPro" id="IPR001576">
    <property type="entry name" value="Phosphoglycerate_kinase"/>
</dbReference>
<comment type="catalytic activity">
    <reaction evidence="1 11">
        <text>(2R)-3-phosphoglycerate + ATP = (2R)-3-phospho-glyceroyl phosphate + ADP</text>
        <dbReference type="Rhea" id="RHEA:14801"/>
        <dbReference type="ChEBI" id="CHEBI:30616"/>
        <dbReference type="ChEBI" id="CHEBI:57604"/>
        <dbReference type="ChEBI" id="CHEBI:58272"/>
        <dbReference type="ChEBI" id="CHEBI:456216"/>
        <dbReference type="EC" id="2.7.2.3"/>
    </reaction>
</comment>
<feature type="binding site" evidence="10">
    <location>
        <position position="317"/>
    </location>
    <ligand>
        <name>ATP</name>
        <dbReference type="ChEBI" id="CHEBI:30616"/>
    </ligand>
</feature>
<evidence type="ECO:0000256" key="8">
    <source>
        <dbReference type="ARBA" id="ARBA00022840"/>
    </source>
</evidence>
<reference evidence="13" key="1">
    <citation type="submission" date="2020-05" db="EMBL/GenBank/DDBJ databases">
        <title>High-Quality Genomes of Partial-Nitritation/Anammox System by Hierarchical Clustering Based Hybrid Assembly.</title>
        <authorList>
            <person name="Liu L."/>
            <person name="Wang Y."/>
            <person name="Che Y."/>
            <person name="Chen Y."/>
            <person name="Xia Y."/>
            <person name="Luo R."/>
            <person name="Cheng S.H."/>
            <person name="Zheng C."/>
            <person name="Zhang T."/>
        </authorList>
    </citation>
    <scope>NUCLEOTIDE SEQUENCE</scope>
    <source>
        <strain evidence="13">H1_PAT1</strain>
    </source>
</reference>
<evidence type="ECO:0000313" key="14">
    <source>
        <dbReference type="Proteomes" id="UP000710385"/>
    </source>
</evidence>
<dbReference type="PANTHER" id="PTHR11406:SF23">
    <property type="entry name" value="PHOSPHOGLYCERATE KINASE 1, CHLOROPLASTIC-RELATED"/>
    <property type="match status" value="1"/>
</dbReference>
<comment type="caution">
    <text evidence="13">The sequence shown here is derived from an EMBL/GenBank/DDBJ whole genome shotgun (WGS) entry which is preliminary data.</text>
</comment>
<proteinExistence type="inferred from homology"/>
<evidence type="ECO:0000256" key="11">
    <source>
        <dbReference type="RuleBase" id="RU000532"/>
    </source>
</evidence>
<keyword evidence="7 11" id="KW-0418">Kinase</keyword>
<comment type="similarity">
    <text evidence="3 11">Belongs to the phosphoglycerate kinase family.</text>
</comment>
<dbReference type="SUPFAM" id="SSF53748">
    <property type="entry name" value="Phosphoglycerate kinase"/>
    <property type="match status" value="1"/>
</dbReference>
<dbReference type="EC" id="2.7.2.3" evidence="4 11"/>
<dbReference type="GO" id="GO:0043531">
    <property type="term" value="F:ADP binding"/>
    <property type="evidence" value="ECO:0007669"/>
    <property type="project" value="TreeGrafter"/>
</dbReference>
<feature type="binding site" evidence="10">
    <location>
        <position position="200"/>
    </location>
    <ligand>
        <name>ATP</name>
        <dbReference type="ChEBI" id="CHEBI:30616"/>
    </ligand>
</feature>
<evidence type="ECO:0000313" key="13">
    <source>
        <dbReference type="EMBL" id="MBE7525386.1"/>
    </source>
</evidence>
<dbReference type="GO" id="GO:0005829">
    <property type="term" value="C:cytosol"/>
    <property type="evidence" value="ECO:0007669"/>
    <property type="project" value="TreeGrafter"/>
</dbReference>
<dbReference type="GO" id="GO:0006094">
    <property type="term" value="P:gluconeogenesis"/>
    <property type="evidence" value="ECO:0007669"/>
    <property type="project" value="TreeGrafter"/>
</dbReference>
<dbReference type="PANTHER" id="PTHR11406">
    <property type="entry name" value="PHOSPHOGLYCERATE KINASE"/>
    <property type="match status" value="1"/>
</dbReference>
<gene>
    <name evidence="13" type="ORF">HS096_03305</name>
</gene>
<keyword evidence="6" id="KW-0547">Nucleotide-binding</keyword>
<evidence type="ECO:0000256" key="9">
    <source>
        <dbReference type="ARBA" id="ARBA00023152"/>
    </source>
</evidence>
<dbReference type="Proteomes" id="UP000710385">
    <property type="component" value="Unassembled WGS sequence"/>
</dbReference>
<keyword evidence="9" id="KW-0324">Glycolysis</keyword>
<feature type="compositionally biased region" description="Basic residues" evidence="12">
    <location>
        <begin position="419"/>
        <end position="428"/>
    </location>
</feature>
<evidence type="ECO:0000256" key="6">
    <source>
        <dbReference type="ARBA" id="ARBA00022741"/>
    </source>
</evidence>
<comment type="pathway">
    <text evidence="2">Carbohydrate degradation; glycolysis; pyruvate from D-glyceraldehyde 3-phosphate: step 2/5.</text>
</comment>
<dbReference type="EMBL" id="JABTTY010000001">
    <property type="protein sequence ID" value="MBE7525386.1"/>
    <property type="molecule type" value="Genomic_DNA"/>
</dbReference>
<feature type="binding site" evidence="10">
    <location>
        <begin position="346"/>
        <end position="349"/>
    </location>
    <ligand>
        <name>ATP</name>
        <dbReference type="ChEBI" id="CHEBI:30616"/>
    </ligand>
</feature>
<keyword evidence="8 10" id="KW-0067">ATP-binding</keyword>
<evidence type="ECO:0000256" key="12">
    <source>
        <dbReference type="SAM" id="MobiDB-lite"/>
    </source>
</evidence>
<dbReference type="GO" id="GO:0006096">
    <property type="term" value="P:glycolytic process"/>
    <property type="evidence" value="ECO:0007669"/>
    <property type="project" value="UniProtKB-KW"/>
</dbReference>
<evidence type="ECO:0000256" key="7">
    <source>
        <dbReference type="ARBA" id="ARBA00022777"/>
    </source>
</evidence>
<name>A0A928Y6T6_UNCKA</name>
<dbReference type="PRINTS" id="PR00477">
    <property type="entry name" value="PHGLYCKINASE"/>
</dbReference>
<evidence type="ECO:0000256" key="5">
    <source>
        <dbReference type="ARBA" id="ARBA00022679"/>
    </source>
</evidence>
<accession>A0A928Y6T6</accession>
<evidence type="ECO:0000256" key="4">
    <source>
        <dbReference type="ARBA" id="ARBA00013061"/>
    </source>
</evidence>